<keyword evidence="2" id="KW-1185">Reference proteome</keyword>
<dbReference type="AlphaFoldDB" id="W1PCD9"/>
<accession>W1PCD9</accession>
<evidence type="ECO:0000313" key="1">
    <source>
        <dbReference type="EMBL" id="ERN04675.1"/>
    </source>
</evidence>
<sequence length="94" mass="10387">PETCSIPLRCGELAPTLEDATQILRVRSEGEPFLSIPPGMSTSYASDCKELLSIPFEKIKGRHDLEMHLGKLRWEFTGVPHSAKRMIGGCAPHI</sequence>
<protein>
    <submittedName>
        <fullName evidence="1">Uncharacterized protein</fullName>
    </submittedName>
</protein>
<gene>
    <name evidence="1" type="ORF">AMTR_s00076p00121100</name>
</gene>
<evidence type="ECO:0000313" key="2">
    <source>
        <dbReference type="Proteomes" id="UP000017836"/>
    </source>
</evidence>
<reference evidence="2" key="1">
    <citation type="journal article" date="2013" name="Science">
        <title>The Amborella genome and the evolution of flowering plants.</title>
        <authorList>
            <consortium name="Amborella Genome Project"/>
        </authorList>
    </citation>
    <scope>NUCLEOTIDE SEQUENCE [LARGE SCALE GENOMIC DNA]</scope>
</reference>
<organism evidence="1 2">
    <name type="scientific">Amborella trichopoda</name>
    <dbReference type="NCBI Taxonomy" id="13333"/>
    <lineage>
        <taxon>Eukaryota</taxon>
        <taxon>Viridiplantae</taxon>
        <taxon>Streptophyta</taxon>
        <taxon>Embryophyta</taxon>
        <taxon>Tracheophyta</taxon>
        <taxon>Spermatophyta</taxon>
        <taxon>Magnoliopsida</taxon>
        <taxon>Amborellales</taxon>
        <taxon>Amborellaceae</taxon>
        <taxon>Amborella</taxon>
    </lineage>
</organism>
<name>W1PCD9_AMBTC</name>
<dbReference type="HOGENOM" id="CLU_167813_0_0_1"/>
<proteinExistence type="predicted"/>
<feature type="non-terminal residue" evidence="1">
    <location>
        <position position="1"/>
    </location>
</feature>
<dbReference type="EMBL" id="KI394182">
    <property type="protein sequence ID" value="ERN04675.1"/>
    <property type="molecule type" value="Genomic_DNA"/>
</dbReference>
<dbReference type="Proteomes" id="UP000017836">
    <property type="component" value="Unassembled WGS sequence"/>
</dbReference>
<dbReference type="Gramene" id="ERN04675">
    <property type="protein sequence ID" value="ERN04675"/>
    <property type="gene ID" value="AMTR_s00076p00121100"/>
</dbReference>